<proteinExistence type="inferred from homology"/>
<dbReference type="PROSITE" id="PS50240">
    <property type="entry name" value="TRYPSIN_DOM"/>
    <property type="match status" value="1"/>
</dbReference>
<dbReference type="Proteomes" id="UP001374803">
    <property type="component" value="Chromosome"/>
</dbReference>
<dbReference type="InterPro" id="IPR043504">
    <property type="entry name" value="Peptidase_S1_PA_chymotrypsin"/>
</dbReference>
<evidence type="ECO:0000313" key="6">
    <source>
        <dbReference type="Proteomes" id="UP001374803"/>
    </source>
</evidence>
<dbReference type="PANTHER" id="PTHR24276:SF98">
    <property type="entry name" value="FI18310P1-RELATED"/>
    <property type="match status" value="1"/>
</dbReference>
<reference evidence="5" key="1">
    <citation type="submission" date="2021-12" db="EMBL/GenBank/DDBJ databases">
        <title>Discovery of the Pendulisporaceae a myxobacterial family with distinct sporulation behavior and unique specialized metabolism.</title>
        <authorList>
            <person name="Garcia R."/>
            <person name="Popoff A."/>
            <person name="Bader C.D."/>
            <person name="Loehr J."/>
            <person name="Walesch S."/>
            <person name="Walt C."/>
            <person name="Boldt J."/>
            <person name="Bunk B."/>
            <person name="Haeckl F.J.F.P.J."/>
            <person name="Gunesch A.P."/>
            <person name="Birkelbach J."/>
            <person name="Nuebel U."/>
            <person name="Pietschmann T."/>
            <person name="Bach T."/>
            <person name="Mueller R."/>
        </authorList>
    </citation>
    <scope>NUCLEOTIDE SEQUENCE</scope>
    <source>
        <strain evidence="5">MSr11367</strain>
    </source>
</reference>
<dbReference type="RefSeq" id="WP_394831849.1">
    <property type="nucleotide sequence ID" value="NZ_CP089929.1"/>
</dbReference>
<dbReference type="InterPro" id="IPR001254">
    <property type="entry name" value="Trypsin_dom"/>
</dbReference>
<dbReference type="SMART" id="SM00020">
    <property type="entry name" value="Tryp_SPc"/>
    <property type="match status" value="1"/>
</dbReference>
<dbReference type="EC" id="3.4.21.-" evidence="5"/>
<organism evidence="5 6">
    <name type="scientific">Pendulispora rubella</name>
    <dbReference type="NCBI Taxonomy" id="2741070"/>
    <lineage>
        <taxon>Bacteria</taxon>
        <taxon>Pseudomonadati</taxon>
        <taxon>Myxococcota</taxon>
        <taxon>Myxococcia</taxon>
        <taxon>Myxococcales</taxon>
        <taxon>Sorangiineae</taxon>
        <taxon>Pendulisporaceae</taxon>
        <taxon>Pendulispora</taxon>
    </lineage>
</organism>
<dbReference type="Pfam" id="PF00089">
    <property type="entry name" value="Trypsin"/>
    <property type="match status" value="1"/>
</dbReference>
<evidence type="ECO:0000259" key="4">
    <source>
        <dbReference type="PROSITE" id="PS50240"/>
    </source>
</evidence>
<feature type="domain" description="Peptidase S1" evidence="4">
    <location>
        <begin position="34"/>
        <end position="251"/>
    </location>
</feature>
<comment type="similarity">
    <text evidence="1">Belongs to the peptidase S1 family.</text>
</comment>
<name>A0ABZ2KUD0_9BACT</name>
<feature type="chain" id="PRO_5047275164" evidence="3">
    <location>
        <begin position="19"/>
        <end position="251"/>
    </location>
</feature>
<dbReference type="InterPro" id="IPR050430">
    <property type="entry name" value="Peptidase_S1"/>
</dbReference>
<keyword evidence="3" id="KW-0732">Signal</keyword>
<evidence type="ECO:0000256" key="1">
    <source>
        <dbReference type="ARBA" id="ARBA00007664"/>
    </source>
</evidence>
<dbReference type="Gene3D" id="2.40.10.10">
    <property type="entry name" value="Trypsin-like serine proteases"/>
    <property type="match status" value="1"/>
</dbReference>
<keyword evidence="5" id="KW-0378">Hydrolase</keyword>
<dbReference type="InterPro" id="IPR009003">
    <property type="entry name" value="Peptidase_S1_PA"/>
</dbReference>
<dbReference type="PROSITE" id="PS51257">
    <property type="entry name" value="PROKAR_LIPOPROTEIN"/>
    <property type="match status" value="1"/>
</dbReference>
<dbReference type="GO" id="GO:0016787">
    <property type="term" value="F:hydrolase activity"/>
    <property type="evidence" value="ECO:0007669"/>
    <property type="project" value="UniProtKB-KW"/>
</dbReference>
<feature type="signal peptide" evidence="3">
    <location>
        <begin position="1"/>
        <end position="18"/>
    </location>
</feature>
<dbReference type="PROSITE" id="PS00134">
    <property type="entry name" value="TRYPSIN_HIS"/>
    <property type="match status" value="1"/>
</dbReference>
<dbReference type="PRINTS" id="PR00722">
    <property type="entry name" value="CHYMOTRYPSIN"/>
</dbReference>
<accession>A0ABZ2KUD0</accession>
<dbReference type="PANTHER" id="PTHR24276">
    <property type="entry name" value="POLYSERASE-RELATED"/>
    <property type="match status" value="1"/>
</dbReference>
<dbReference type="InterPro" id="IPR018114">
    <property type="entry name" value="TRYPSIN_HIS"/>
</dbReference>
<sequence>MKQAWLWAVALLAAGCSAETRNEAPTDESTDQKIIGGVDDPNDPAVVAIYARVPGATKGALCTGEIISPTVVLTAAHCITEVEAGSVHYVIPGFKFKEVPEAQWLAVKETHADPQFDASNLPNGHDIGVLILAQPTSITPLPFVRTPLPDSTVGKSVRMVGYGLNDGFGQTGAGIKREVTVPVNSMDDKTLETGTFSKKSCNGDSGGPAFLKIDGKETIVGVTSYGIIYCLGYGYYTRVDKYTAFIDQYLQ</sequence>
<evidence type="ECO:0000313" key="5">
    <source>
        <dbReference type="EMBL" id="WXB02223.1"/>
    </source>
</evidence>
<dbReference type="SUPFAM" id="SSF50494">
    <property type="entry name" value="Trypsin-like serine proteases"/>
    <property type="match status" value="1"/>
</dbReference>
<dbReference type="InterPro" id="IPR001314">
    <property type="entry name" value="Peptidase_S1A"/>
</dbReference>
<evidence type="ECO:0000256" key="2">
    <source>
        <dbReference type="ARBA" id="ARBA00023157"/>
    </source>
</evidence>
<dbReference type="EMBL" id="CP089983">
    <property type="protein sequence ID" value="WXB02223.1"/>
    <property type="molecule type" value="Genomic_DNA"/>
</dbReference>
<keyword evidence="6" id="KW-1185">Reference proteome</keyword>
<keyword evidence="2" id="KW-1015">Disulfide bond</keyword>
<gene>
    <name evidence="5" type="ORF">LVJ94_35570</name>
</gene>
<evidence type="ECO:0000256" key="3">
    <source>
        <dbReference type="SAM" id="SignalP"/>
    </source>
</evidence>
<protein>
    <submittedName>
        <fullName evidence="5">Trypsin-like serine protease</fullName>
        <ecNumber evidence="5">3.4.21.-</ecNumber>
    </submittedName>
</protein>